<dbReference type="EMBL" id="JABFAC010000004">
    <property type="protein sequence ID" value="MBA0611470.1"/>
    <property type="molecule type" value="Genomic_DNA"/>
</dbReference>
<evidence type="ECO:0000256" key="1">
    <source>
        <dbReference type="SAM" id="MobiDB-lite"/>
    </source>
</evidence>
<evidence type="ECO:0000313" key="3">
    <source>
        <dbReference type="Proteomes" id="UP000593561"/>
    </source>
</evidence>
<protein>
    <submittedName>
        <fullName evidence="2">Uncharacterized protein</fullName>
    </submittedName>
</protein>
<gene>
    <name evidence="2" type="ORF">Godav_012158</name>
</gene>
<reference evidence="2 3" key="1">
    <citation type="journal article" date="2019" name="Genome Biol. Evol.">
        <title>Insights into the evolution of the New World diploid cottons (Gossypium, subgenus Houzingenia) based on genome sequencing.</title>
        <authorList>
            <person name="Grover C.E."/>
            <person name="Arick M.A. 2nd"/>
            <person name="Thrash A."/>
            <person name="Conover J.L."/>
            <person name="Sanders W.S."/>
            <person name="Peterson D.G."/>
            <person name="Frelichowski J.E."/>
            <person name="Scheffler J.A."/>
            <person name="Scheffler B.E."/>
            <person name="Wendel J.F."/>
        </authorList>
    </citation>
    <scope>NUCLEOTIDE SEQUENCE [LARGE SCALE GENOMIC DNA]</scope>
    <source>
        <strain evidence="2">27</strain>
        <tissue evidence="2">Leaf</tissue>
    </source>
</reference>
<feature type="compositionally biased region" description="Polar residues" evidence="1">
    <location>
        <begin position="392"/>
        <end position="401"/>
    </location>
</feature>
<feature type="compositionally biased region" description="Polar residues" evidence="1">
    <location>
        <begin position="343"/>
        <end position="358"/>
    </location>
</feature>
<feature type="compositionally biased region" description="Basic residues" evidence="1">
    <location>
        <begin position="364"/>
        <end position="374"/>
    </location>
</feature>
<organism evidence="2 3">
    <name type="scientific">Gossypium davidsonii</name>
    <name type="common">Davidson's cotton</name>
    <name type="synonym">Gossypium klotzschianum subsp. davidsonii</name>
    <dbReference type="NCBI Taxonomy" id="34287"/>
    <lineage>
        <taxon>Eukaryota</taxon>
        <taxon>Viridiplantae</taxon>
        <taxon>Streptophyta</taxon>
        <taxon>Embryophyta</taxon>
        <taxon>Tracheophyta</taxon>
        <taxon>Spermatophyta</taxon>
        <taxon>Magnoliopsida</taxon>
        <taxon>eudicotyledons</taxon>
        <taxon>Gunneridae</taxon>
        <taxon>Pentapetalae</taxon>
        <taxon>rosids</taxon>
        <taxon>malvids</taxon>
        <taxon>Malvales</taxon>
        <taxon>Malvaceae</taxon>
        <taxon>Malvoideae</taxon>
        <taxon>Gossypium</taxon>
    </lineage>
</organism>
<feature type="region of interest" description="Disordered" evidence="1">
    <location>
        <begin position="327"/>
        <end position="401"/>
    </location>
</feature>
<dbReference type="Proteomes" id="UP000593561">
    <property type="component" value="Unassembled WGS sequence"/>
</dbReference>
<name>A0A7J8RD60_GOSDV</name>
<comment type="caution">
    <text evidence="2">The sequence shown here is derived from an EMBL/GenBank/DDBJ whole genome shotgun (WGS) entry which is preliminary data.</text>
</comment>
<keyword evidence="3" id="KW-1185">Reference proteome</keyword>
<dbReference type="AlphaFoldDB" id="A0A7J8RD60"/>
<feature type="compositionally biased region" description="Polar residues" evidence="1">
    <location>
        <begin position="277"/>
        <end position="293"/>
    </location>
</feature>
<evidence type="ECO:0000313" key="2">
    <source>
        <dbReference type="EMBL" id="MBA0611470.1"/>
    </source>
</evidence>
<feature type="region of interest" description="Disordered" evidence="1">
    <location>
        <begin position="277"/>
        <end position="307"/>
    </location>
</feature>
<sequence>MVSQNNRALPEETLGEQIERKGEYDFPKDFALWQRFAYECAHHLDDSETSSPTSSYCSSEPEALVVSPLYNALQSIFPKGVERKDDEALGTLNPNPIDAVTISEGTPNPNPIDVFTISDDEASESPEKVLPKGYKPHKRVVAVRDFPTPTKFQTPCSEGQYSSPSYDESVVAVRDFSTPPTKFQTPCSEGQYSSPSYDEKKLESIKSMEAEPSEYKDELECGYGLISRDAIIPLYNISLISSEEGRDMPKVRGSVELNDLSETSEHEAMDLTEEVASNFTSPLDTIDSTTGSPNGYRGRGSPIRGEGILESTSFKLKGFSHKLSDAEDPLLEAQSDSERFSKNSRQNSESLSSQCPNTTEKRVLNRPRSKKRSASRSSTTTDTNKRKREKTVLQSWASSSF</sequence>
<proteinExistence type="predicted"/>
<accession>A0A7J8RD60</accession>